<protein>
    <recommendedName>
        <fullName evidence="1">SCO6045-like C-terminal domain-containing protein</fullName>
    </recommendedName>
</protein>
<accession>A0ABW1AHF2</accession>
<dbReference type="Proteomes" id="UP001596074">
    <property type="component" value="Unassembled WGS sequence"/>
</dbReference>
<comment type="caution">
    <text evidence="2">The sequence shown here is derived from an EMBL/GenBank/DDBJ whole genome shotgun (WGS) entry which is preliminary data.</text>
</comment>
<dbReference type="EMBL" id="JBHSON010000133">
    <property type="protein sequence ID" value="MFC5754009.1"/>
    <property type="molecule type" value="Genomic_DNA"/>
</dbReference>
<proteinExistence type="predicted"/>
<dbReference type="Pfam" id="PF26136">
    <property type="entry name" value="SCO6045_C"/>
    <property type="match status" value="1"/>
</dbReference>
<organism evidence="2 3">
    <name type="scientific">Actinomadura rugatobispora</name>
    <dbReference type="NCBI Taxonomy" id="1994"/>
    <lineage>
        <taxon>Bacteria</taxon>
        <taxon>Bacillati</taxon>
        <taxon>Actinomycetota</taxon>
        <taxon>Actinomycetes</taxon>
        <taxon>Streptosporangiales</taxon>
        <taxon>Thermomonosporaceae</taxon>
        <taxon>Actinomadura</taxon>
    </lineage>
</organism>
<evidence type="ECO:0000313" key="2">
    <source>
        <dbReference type="EMBL" id="MFC5754009.1"/>
    </source>
</evidence>
<feature type="domain" description="SCO6045-like C-terminal" evidence="1">
    <location>
        <begin position="11"/>
        <end position="94"/>
    </location>
</feature>
<dbReference type="RefSeq" id="WP_378291642.1">
    <property type="nucleotide sequence ID" value="NZ_JBHSON010000133.1"/>
</dbReference>
<gene>
    <name evidence="2" type="ORF">ACFPZN_51040</name>
</gene>
<reference evidence="3" key="1">
    <citation type="journal article" date="2019" name="Int. J. Syst. Evol. Microbiol.">
        <title>The Global Catalogue of Microorganisms (GCM) 10K type strain sequencing project: providing services to taxonomists for standard genome sequencing and annotation.</title>
        <authorList>
            <consortium name="The Broad Institute Genomics Platform"/>
            <consortium name="The Broad Institute Genome Sequencing Center for Infectious Disease"/>
            <person name="Wu L."/>
            <person name="Ma J."/>
        </authorList>
    </citation>
    <scope>NUCLEOTIDE SEQUENCE [LARGE SCALE GENOMIC DNA]</scope>
    <source>
        <strain evidence="3">KCTC 42087</strain>
    </source>
</reference>
<name>A0ABW1AHF2_9ACTN</name>
<evidence type="ECO:0000259" key="1">
    <source>
        <dbReference type="Pfam" id="PF26136"/>
    </source>
</evidence>
<sequence length="151" mass="15971">MTGEPLDTGLAAAQEALVRAIAAGGPLPPGFDPAGVAAAARSILYKRAGDVARTWPALAASYGTSWKETYAGWAAGRPTHGSIRDAWDFARQHAAELSAEAVRELALTEARWSYDGNGEPRRRRAAVRRVPGGLAVQIMGRARLIGPAARR</sequence>
<dbReference type="InterPro" id="IPR058711">
    <property type="entry name" value="SCO6045-like_C"/>
</dbReference>
<evidence type="ECO:0000313" key="3">
    <source>
        <dbReference type="Proteomes" id="UP001596074"/>
    </source>
</evidence>
<keyword evidence="3" id="KW-1185">Reference proteome</keyword>